<dbReference type="NCBIfam" id="TIGR00021">
    <property type="entry name" value="rpiA"/>
    <property type="match status" value="1"/>
</dbReference>
<dbReference type="SUPFAM" id="SSF75445">
    <property type="entry name" value="D-ribose-5-phosphate isomerase (RpiA), lid domain"/>
    <property type="match status" value="1"/>
</dbReference>
<dbReference type="Proteomes" id="UP000539953">
    <property type="component" value="Unassembled WGS sequence"/>
</dbReference>
<dbReference type="GO" id="GO:0009052">
    <property type="term" value="P:pentose-phosphate shunt, non-oxidative branch"/>
    <property type="evidence" value="ECO:0007669"/>
    <property type="project" value="InterPro"/>
</dbReference>
<dbReference type="EC" id="5.3.1.6" evidence="2"/>
<dbReference type="Gene3D" id="3.40.50.1360">
    <property type="match status" value="1"/>
</dbReference>
<dbReference type="Pfam" id="PF06026">
    <property type="entry name" value="Rib_5-P_isom_A"/>
    <property type="match status" value="1"/>
</dbReference>
<dbReference type="PANTHER" id="PTHR11934">
    <property type="entry name" value="RIBOSE-5-PHOSPHATE ISOMERASE"/>
    <property type="match status" value="1"/>
</dbReference>
<sequence length="228" mass="25037">MSAKKRCAQKALTLIPDHSVIGLGGGQTVSYLVDDLASSGLDVQVVTPSMNTAWHCKEAGLQVLPTWMVDHVDAAFDGCDEVDYDYNALKSGGAIHTDEKIIASMADRYIVLVDPGKVSETLSFRHPVVLEVIQEAYSIVLRRVKELGGRPEVRRSKNKDGFLRSDHGNLILDVQFPQPDDISALDWELNHIYGVVDTSLVVGLINGVMIAKENEVVWMDQGGKEHVI</sequence>
<evidence type="ECO:0000256" key="2">
    <source>
        <dbReference type="NCBIfam" id="TIGR00021"/>
    </source>
</evidence>
<evidence type="ECO:0000313" key="4">
    <source>
        <dbReference type="Proteomes" id="UP000539953"/>
    </source>
</evidence>
<evidence type="ECO:0000313" key="3">
    <source>
        <dbReference type="EMBL" id="MBB5182816.1"/>
    </source>
</evidence>
<dbReference type="AlphaFoldDB" id="A0A7W8FW22"/>
<accession>A0A7W8FW22</accession>
<proteinExistence type="predicted"/>
<dbReference type="PANTHER" id="PTHR11934:SF0">
    <property type="entry name" value="RIBOSE-5-PHOSPHATE ISOMERASE"/>
    <property type="match status" value="1"/>
</dbReference>
<dbReference type="Gene3D" id="3.30.70.260">
    <property type="match status" value="1"/>
</dbReference>
<dbReference type="InterPro" id="IPR037171">
    <property type="entry name" value="NagB/RpiA_transferase-like"/>
</dbReference>
<dbReference type="GO" id="GO:0005829">
    <property type="term" value="C:cytosol"/>
    <property type="evidence" value="ECO:0007669"/>
    <property type="project" value="TreeGrafter"/>
</dbReference>
<keyword evidence="4" id="KW-1185">Reference proteome</keyword>
<comment type="caution">
    <text evidence="3">The sequence shown here is derived from an EMBL/GenBank/DDBJ whole genome shotgun (WGS) entry which is preliminary data.</text>
</comment>
<protein>
    <recommendedName>
        <fullName evidence="2">Ribose 5-phosphate isomerase A</fullName>
        <ecNumber evidence="2">5.3.1.6</ecNumber>
    </recommendedName>
</protein>
<name>A0A7W8FW22_9FIRM</name>
<dbReference type="GO" id="GO:0004751">
    <property type="term" value="F:ribose-5-phosphate isomerase activity"/>
    <property type="evidence" value="ECO:0007669"/>
    <property type="project" value="UniProtKB-UniRule"/>
</dbReference>
<dbReference type="RefSeq" id="WP_183327833.1">
    <property type="nucleotide sequence ID" value="NZ_JACHHK010000003.1"/>
</dbReference>
<dbReference type="SUPFAM" id="SSF100950">
    <property type="entry name" value="NagB/RpiA/CoA transferase-like"/>
    <property type="match status" value="1"/>
</dbReference>
<gene>
    <name evidence="3" type="ORF">HNQ47_000836</name>
</gene>
<dbReference type="CDD" id="cd01398">
    <property type="entry name" value="RPI_A"/>
    <property type="match status" value="1"/>
</dbReference>
<dbReference type="InterPro" id="IPR004788">
    <property type="entry name" value="Ribose5P_isomerase_type_A"/>
</dbReference>
<evidence type="ECO:0000256" key="1">
    <source>
        <dbReference type="ARBA" id="ARBA00023235"/>
    </source>
</evidence>
<keyword evidence="1 3" id="KW-0413">Isomerase</keyword>
<dbReference type="GO" id="GO:0006014">
    <property type="term" value="P:D-ribose metabolic process"/>
    <property type="evidence" value="ECO:0007669"/>
    <property type="project" value="TreeGrafter"/>
</dbReference>
<organism evidence="3 4">
    <name type="scientific">Catenisphaera adipataccumulans</name>
    <dbReference type="NCBI Taxonomy" id="700500"/>
    <lineage>
        <taxon>Bacteria</taxon>
        <taxon>Bacillati</taxon>
        <taxon>Bacillota</taxon>
        <taxon>Erysipelotrichia</taxon>
        <taxon>Erysipelotrichales</taxon>
        <taxon>Erysipelotrichaceae</taxon>
        <taxon>Catenisphaera</taxon>
    </lineage>
</organism>
<reference evidence="3 4" key="1">
    <citation type="submission" date="2020-08" db="EMBL/GenBank/DDBJ databases">
        <title>Genomic Encyclopedia of Type Strains, Phase IV (KMG-IV): sequencing the most valuable type-strain genomes for metagenomic binning, comparative biology and taxonomic classification.</title>
        <authorList>
            <person name="Goeker M."/>
        </authorList>
    </citation>
    <scope>NUCLEOTIDE SEQUENCE [LARGE SCALE GENOMIC DNA]</scope>
    <source>
        <strain evidence="3 4">DSM 25799</strain>
    </source>
</reference>
<dbReference type="EMBL" id="JACHHK010000003">
    <property type="protein sequence ID" value="MBB5182816.1"/>
    <property type="molecule type" value="Genomic_DNA"/>
</dbReference>